<reference evidence="1" key="2">
    <citation type="journal article" date="2007" name="Science">
        <title>Draft genome sequence of the sexually transmitted pathogen Trichomonas vaginalis.</title>
        <authorList>
            <person name="Carlton J.M."/>
            <person name="Hirt R.P."/>
            <person name="Silva J.C."/>
            <person name="Delcher A.L."/>
            <person name="Schatz M."/>
            <person name="Zhao Q."/>
            <person name="Wortman J.R."/>
            <person name="Bidwell S.L."/>
            <person name="Alsmark U.C.M."/>
            <person name="Besteiro S."/>
            <person name="Sicheritz-Ponten T."/>
            <person name="Noel C.J."/>
            <person name="Dacks J.B."/>
            <person name="Foster P.G."/>
            <person name="Simillion C."/>
            <person name="Van de Peer Y."/>
            <person name="Miranda-Saavedra D."/>
            <person name="Barton G.J."/>
            <person name="Westrop G.D."/>
            <person name="Mueller S."/>
            <person name="Dessi D."/>
            <person name="Fiori P.L."/>
            <person name="Ren Q."/>
            <person name="Paulsen I."/>
            <person name="Zhang H."/>
            <person name="Bastida-Corcuera F.D."/>
            <person name="Simoes-Barbosa A."/>
            <person name="Brown M.T."/>
            <person name="Hayes R.D."/>
            <person name="Mukherjee M."/>
            <person name="Okumura C.Y."/>
            <person name="Schneider R."/>
            <person name="Smith A.J."/>
            <person name="Vanacova S."/>
            <person name="Villalvazo M."/>
            <person name="Haas B.J."/>
            <person name="Pertea M."/>
            <person name="Feldblyum T.V."/>
            <person name="Utterback T.R."/>
            <person name="Shu C.L."/>
            <person name="Osoegawa K."/>
            <person name="de Jong P.J."/>
            <person name="Hrdy I."/>
            <person name="Horvathova L."/>
            <person name="Zubacova Z."/>
            <person name="Dolezal P."/>
            <person name="Malik S.B."/>
            <person name="Logsdon J.M. Jr."/>
            <person name="Henze K."/>
            <person name="Gupta A."/>
            <person name="Wang C.C."/>
            <person name="Dunne R.L."/>
            <person name="Upcroft J.A."/>
            <person name="Upcroft P."/>
            <person name="White O."/>
            <person name="Salzberg S.L."/>
            <person name="Tang P."/>
            <person name="Chiu C.-H."/>
            <person name="Lee Y.-S."/>
            <person name="Embley T.M."/>
            <person name="Coombs G.H."/>
            <person name="Mottram J.C."/>
            <person name="Tachezy J."/>
            <person name="Fraser-Liggett C.M."/>
            <person name="Johnson P.J."/>
        </authorList>
    </citation>
    <scope>NUCLEOTIDE SEQUENCE [LARGE SCALE GENOMIC DNA]</scope>
    <source>
        <strain evidence="1">G3</strain>
    </source>
</reference>
<dbReference type="InParanoid" id="A2G087"/>
<evidence type="ECO:0000313" key="1">
    <source>
        <dbReference type="EMBL" id="EAX89422.1"/>
    </source>
</evidence>
<dbReference type="EMBL" id="DS114201">
    <property type="protein sequence ID" value="EAX89422.1"/>
    <property type="molecule type" value="Genomic_DNA"/>
</dbReference>
<keyword evidence="2" id="KW-1185">Reference proteome</keyword>
<dbReference type="Proteomes" id="UP000001542">
    <property type="component" value="Unassembled WGS sequence"/>
</dbReference>
<protein>
    <submittedName>
        <fullName evidence="1">Uncharacterized protein</fullName>
    </submittedName>
</protein>
<dbReference type="AlphaFoldDB" id="A2G087"/>
<dbReference type="VEuPathDB" id="TrichDB:TVAG_211720"/>
<accession>A2G087</accession>
<name>A2G087_TRIV3</name>
<gene>
    <name evidence="1" type="ORF">TVAG_211720</name>
</gene>
<reference evidence="1" key="1">
    <citation type="submission" date="2006-10" db="EMBL/GenBank/DDBJ databases">
        <authorList>
            <person name="Amadeo P."/>
            <person name="Zhao Q."/>
            <person name="Wortman J."/>
            <person name="Fraser-Liggett C."/>
            <person name="Carlton J."/>
        </authorList>
    </citation>
    <scope>NUCLEOTIDE SEQUENCE</scope>
    <source>
        <strain evidence="1">G3</strain>
    </source>
</reference>
<dbReference type="VEuPathDB" id="TrichDB:TVAGG3_0735480"/>
<sequence>MADYNDYLIAFTQVCRFFNAFAPSTKLFIVPLTSCQQRFDFFELSPTVYKVNEKVMELLNLIYSINVDELPEESLSMYYQLKDQTEFQFGNFIQYLNKYLYWINKEWPGLLKSLDSIAIKYRTYLNLNFIQRFSYKSKEIYPIIKKFCRELRVDFNEFSNGVDEVYCDLLDFGVSVLKTISSVKKLISIVKENRKQQIFQTYNDQDNPKEEFKYLENRSYLKSLQFETFHKRPYSGIPNIF</sequence>
<evidence type="ECO:0000313" key="2">
    <source>
        <dbReference type="Proteomes" id="UP000001542"/>
    </source>
</evidence>
<organism evidence="1 2">
    <name type="scientific">Trichomonas vaginalis (strain ATCC PRA-98 / G3)</name>
    <dbReference type="NCBI Taxonomy" id="412133"/>
    <lineage>
        <taxon>Eukaryota</taxon>
        <taxon>Metamonada</taxon>
        <taxon>Parabasalia</taxon>
        <taxon>Trichomonadida</taxon>
        <taxon>Trichomonadidae</taxon>
        <taxon>Trichomonas</taxon>
    </lineage>
</organism>
<proteinExistence type="predicted"/>